<comment type="caution">
    <text evidence="2">The sequence shown here is derived from an EMBL/GenBank/DDBJ whole genome shotgun (WGS) entry which is preliminary data.</text>
</comment>
<sequence>MQQPHSANEYHTPQTDGRHAVREAVEAEIFIRQSDSQLFRATLSDLSVSGFRMTSYTHLDPKKLVYIRLPGIQTLSATIKWVDYQDYGCAFTNDLHPAVLEHLIKKLREFG</sequence>
<evidence type="ECO:0000259" key="1">
    <source>
        <dbReference type="Pfam" id="PF07238"/>
    </source>
</evidence>
<organism evidence="2 3">
    <name type="scientific">Parasphingorhabdus litoris</name>
    <dbReference type="NCBI Taxonomy" id="394733"/>
    <lineage>
        <taxon>Bacteria</taxon>
        <taxon>Pseudomonadati</taxon>
        <taxon>Pseudomonadota</taxon>
        <taxon>Alphaproteobacteria</taxon>
        <taxon>Sphingomonadales</taxon>
        <taxon>Sphingomonadaceae</taxon>
        <taxon>Parasphingorhabdus</taxon>
    </lineage>
</organism>
<dbReference type="Gene3D" id="2.40.10.220">
    <property type="entry name" value="predicted glycosyltransferase like domains"/>
    <property type="match status" value="1"/>
</dbReference>
<keyword evidence="3" id="KW-1185">Reference proteome</keyword>
<evidence type="ECO:0000313" key="3">
    <source>
        <dbReference type="Proteomes" id="UP001500713"/>
    </source>
</evidence>
<dbReference type="Proteomes" id="UP001500713">
    <property type="component" value="Unassembled WGS sequence"/>
</dbReference>
<feature type="domain" description="PilZ" evidence="1">
    <location>
        <begin position="18"/>
        <end position="105"/>
    </location>
</feature>
<dbReference type="RefSeq" id="WP_229956394.1">
    <property type="nucleotide sequence ID" value="NZ_BAAAEM010000002.1"/>
</dbReference>
<dbReference type="EMBL" id="BAAAEM010000002">
    <property type="protein sequence ID" value="GAA0471460.1"/>
    <property type="molecule type" value="Genomic_DNA"/>
</dbReference>
<proteinExistence type="predicted"/>
<gene>
    <name evidence="2" type="ORF">GCM10009096_10570</name>
</gene>
<dbReference type="InterPro" id="IPR009875">
    <property type="entry name" value="PilZ_domain"/>
</dbReference>
<protein>
    <recommendedName>
        <fullName evidence="1">PilZ domain-containing protein</fullName>
    </recommendedName>
</protein>
<name>A0ABN1AA81_9SPHN</name>
<reference evidence="2 3" key="1">
    <citation type="journal article" date="2019" name="Int. J. Syst. Evol. Microbiol.">
        <title>The Global Catalogue of Microorganisms (GCM) 10K type strain sequencing project: providing services to taxonomists for standard genome sequencing and annotation.</title>
        <authorList>
            <consortium name="The Broad Institute Genomics Platform"/>
            <consortium name="The Broad Institute Genome Sequencing Center for Infectious Disease"/>
            <person name="Wu L."/>
            <person name="Ma J."/>
        </authorList>
    </citation>
    <scope>NUCLEOTIDE SEQUENCE [LARGE SCALE GENOMIC DNA]</scope>
    <source>
        <strain evidence="2 3">JCM 14162</strain>
    </source>
</reference>
<dbReference type="SUPFAM" id="SSF141371">
    <property type="entry name" value="PilZ domain-like"/>
    <property type="match status" value="1"/>
</dbReference>
<evidence type="ECO:0000313" key="2">
    <source>
        <dbReference type="EMBL" id="GAA0471460.1"/>
    </source>
</evidence>
<dbReference type="Pfam" id="PF07238">
    <property type="entry name" value="PilZ"/>
    <property type="match status" value="1"/>
</dbReference>
<accession>A0ABN1AA81</accession>